<organism evidence="3 4">
    <name type="scientific">Phyllobacterium salinisoli</name>
    <dbReference type="NCBI Taxonomy" id="1899321"/>
    <lineage>
        <taxon>Bacteria</taxon>
        <taxon>Pseudomonadati</taxon>
        <taxon>Pseudomonadota</taxon>
        <taxon>Alphaproteobacteria</taxon>
        <taxon>Hyphomicrobiales</taxon>
        <taxon>Phyllobacteriaceae</taxon>
        <taxon>Phyllobacterium</taxon>
    </lineage>
</organism>
<dbReference type="AlphaFoldDB" id="A0A368JWZ9"/>
<dbReference type="SUPFAM" id="SSF51905">
    <property type="entry name" value="FAD/NAD(P)-binding domain"/>
    <property type="match status" value="1"/>
</dbReference>
<accession>A0A368JWZ9</accession>
<dbReference type="OrthoDB" id="101972at2"/>
<evidence type="ECO:0000259" key="2">
    <source>
        <dbReference type="Pfam" id="PF13454"/>
    </source>
</evidence>
<reference evidence="3 4" key="1">
    <citation type="submission" date="2018-07" db="EMBL/GenBank/DDBJ databases">
        <title>The draft genome of Phyllobacterium salinisoli.</title>
        <authorList>
            <person name="Liu L."/>
            <person name="Li L."/>
            <person name="Zhang X."/>
            <person name="Liang L."/>
        </authorList>
    </citation>
    <scope>NUCLEOTIDE SEQUENCE [LARGE SCALE GENOMIC DNA]</scope>
    <source>
        <strain evidence="3 4">LLAN61</strain>
    </source>
</reference>
<dbReference type="InterPro" id="IPR052189">
    <property type="entry name" value="L-asp_N-monooxygenase_NS-form"/>
</dbReference>
<feature type="domain" description="FAD-dependent urate hydroxylase HpyO/Asp monooxygenase CreE-like FAD/NAD(P)-binding" evidence="2">
    <location>
        <begin position="10"/>
        <end position="157"/>
    </location>
</feature>
<dbReference type="PANTHER" id="PTHR40254:SF1">
    <property type="entry name" value="BLR0577 PROTEIN"/>
    <property type="match status" value="1"/>
</dbReference>
<keyword evidence="4" id="KW-1185">Reference proteome</keyword>
<keyword evidence="1" id="KW-0472">Membrane</keyword>
<dbReference type="Proteomes" id="UP000253420">
    <property type="component" value="Unassembled WGS sequence"/>
</dbReference>
<dbReference type="InterPro" id="IPR038732">
    <property type="entry name" value="HpyO/CreE_NAD-binding"/>
</dbReference>
<proteinExistence type="predicted"/>
<name>A0A368JWZ9_9HYPH</name>
<keyword evidence="1" id="KW-1133">Transmembrane helix</keyword>
<dbReference type="PANTHER" id="PTHR40254">
    <property type="entry name" value="BLR0577 PROTEIN"/>
    <property type="match status" value="1"/>
</dbReference>
<evidence type="ECO:0000313" key="3">
    <source>
        <dbReference type="EMBL" id="RCS21404.1"/>
    </source>
</evidence>
<dbReference type="Pfam" id="PF13454">
    <property type="entry name" value="NAD_binding_9"/>
    <property type="match status" value="1"/>
</dbReference>
<dbReference type="Gene3D" id="3.50.50.60">
    <property type="entry name" value="FAD/NAD(P)-binding domain"/>
    <property type="match status" value="2"/>
</dbReference>
<dbReference type="InterPro" id="IPR036188">
    <property type="entry name" value="FAD/NAD-bd_sf"/>
</dbReference>
<feature type="transmembrane region" description="Helical" evidence="1">
    <location>
        <begin position="6"/>
        <end position="26"/>
    </location>
</feature>
<dbReference type="EMBL" id="QOZG01000046">
    <property type="protein sequence ID" value="RCS21404.1"/>
    <property type="molecule type" value="Genomic_DNA"/>
</dbReference>
<sequence length="454" mass="50006">MNELEGRSIIIIGGGASGVILALHLLKSSLDIRVMIVEKRPAPGRGVAYSTKLRDHLLNVYAHNMSAFQDDPEHFCRWLAEKSPLPSGDSLAYYAPRNLYGEYLGGLITGIQKENGARLRLFREEAISVTPLSSGVEVQLASGASLIGHIAVLAVGHDEGPAQEQSCAVRIDGEEDGVLDPEANVLILGTGLSMVDAFLTLESRGHRGQIIAVSRRGLLPSPHRPSYQSSGPIRLDNADIPFGTNLSCFLGWLRDLVRSTEEAGGDWRDAVDGLRPFSQRIWQSWPASTRRRFLRHTKAWWDIHRHRMAPTIYARVALALKSGRLTLIAARLMDARPDPAGDGRRVDVKIRHRHSKTMETLRVARIYDCTGIVRDIETGSIKVIRSLIDCGFARPDPLRLGLDVTCECAVIAQDGLASEKLFAIGPLTRSAFFEIDAIPEIRRQCETLARHLAG</sequence>
<gene>
    <name evidence="3" type="ORF">DUT91_24365</name>
</gene>
<evidence type="ECO:0000313" key="4">
    <source>
        <dbReference type="Proteomes" id="UP000253420"/>
    </source>
</evidence>
<protein>
    <submittedName>
        <fullName evidence="3">FAD-dependent oxidoreductase</fullName>
    </submittedName>
</protein>
<keyword evidence="1" id="KW-0812">Transmembrane</keyword>
<evidence type="ECO:0000256" key="1">
    <source>
        <dbReference type="SAM" id="Phobius"/>
    </source>
</evidence>
<comment type="caution">
    <text evidence="3">The sequence shown here is derived from an EMBL/GenBank/DDBJ whole genome shotgun (WGS) entry which is preliminary data.</text>
</comment>